<protein>
    <submittedName>
        <fullName evidence="1">Uncharacterized protein</fullName>
    </submittedName>
</protein>
<reference evidence="1 2" key="1">
    <citation type="submission" date="2020-05" db="EMBL/GenBank/DDBJ databases">
        <title>Genomic Encyclopedia of Type Strains, Phase IV (KMG-V): Genome sequencing to study the core and pangenomes of soil and plant-associated prokaryotes.</title>
        <authorList>
            <person name="Whitman W."/>
        </authorList>
    </citation>
    <scope>NUCLEOTIDE SEQUENCE [LARGE SCALE GENOMIC DNA]</scope>
    <source>
        <strain evidence="1 2">9A</strain>
    </source>
</reference>
<dbReference type="EMBL" id="JABSNP010000004">
    <property type="protein sequence ID" value="NRT18418.1"/>
    <property type="molecule type" value="Genomic_DNA"/>
</dbReference>
<sequence>MVTYDRGGGNLVLEEAFDYKKSLQIKTALLDYNKDAGEAVAEAVGCAVSIGFNKFGKAKRVNEVINELTGISVANGTGASISGTVKQMRDEDSG</sequence>
<dbReference type="RefSeq" id="WP_173809157.1">
    <property type="nucleotide sequence ID" value="NZ_JABSNP010000004.1"/>
</dbReference>
<keyword evidence="2" id="KW-1185">Reference proteome</keyword>
<dbReference type="Proteomes" id="UP000779507">
    <property type="component" value="Unassembled WGS sequence"/>
</dbReference>
<name>A0ABX2FMM5_9BACT</name>
<proteinExistence type="predicted"/>
<comment type="caution">
    <text evidence="1">The sequence shown here is derived from an EMBL/GenBank/DDBJ whole genome shotgun (WGS) entry which is preliminary data.</text>
</comment>
<gene>
    <name evidence="1" type="ORF">HNP98_001235</name>
</gene>
<accession>A0ABX2FMM5</accession>
<organism evidence="1 2">
    <name type="scientific">Hymenobacter caeli</name>
    <dbReference type="NCBI Taxonomy" id="2735894"/>
    <lineage>
        <taxon>Bacteria</taxon>
        <taxon>Pseudomonadati</taxon>
        <taxon>Bacteroidota</taxon>
        <taxon>Cytophagia</taxon>
        <taxon>Cytophagales</taxon>
        <taxon>Hymenobacteraceae</taxon>
        <taxon>Hymenobacter</taxon>
    </lineage>
</organism>
<evidence type="ECO:0000313" key="2">
    <source>
        <dbReference type="Proteomes" id="UP000779507"/>
    </source>
</evidence>
<evidence type="ECO:0000313" key="1">
    <source>
        <dbReference type="EMBL" id="NRT18418.1"/>
    </source>
</evidence>